<keyword evidence="2" id="KW-0408">Iron</keyword>
<evidence type="ECO:0000313" key="4">
    <source>
        <dbReference type="EMBL" id="USW57776.1"/>
    </source>
</evidence>
<keyword evidence="1" id="KW-0479">Metal-binding</keyword>
<evidence type="ECO:0000256" key="3">
    <source>
        <dbReference type="ARBA" id="ARBA00023014"/>
    </source>
</evidence>
<dbReference type="Proteomes" id="UP001056384">
    <property type="component" value="Chromosome 10"/>
</dbReference>
<dbReference type="PANTHER" id="PTHR43105:SF10">
    <property type="entry name" value="NADH-QUINONE OXIDOREDUCTASE SUBUNIT G"/>
    <property type="match status" value="1"/>
</dbReference>
<keyword evidence="5" id="KW-1185">Reference proteome</keyword>
<dbReference type="GO" id="GO:0051536">
    <property type="term" value="F:iron-sulfur cluster binding"/>
    <property type="evidence" value="ECO:0007669"/>
    <property type="project" value="UniProtKB-KW"/>
</dbReference>
<protein>
    <submittedName>
        <fullName evidence="4">Molybdopterin oxidoreductase</fullName>
    </submittedName>
</protein>
<gene>
    <name evidence="4" type="ORF">Slin15195_G110950</name>
</gene>
<evidence type="ECO:0000313" key="5">
    <source>
        <dbReference type="Proteomes" id="UP001056384"/>
    </source>
</evidence>
<name>A0A9Q9B7F8_9PEZI</name>
<dbReference type="GO" id="GO:0046872">
    <property type="term" value="F:metal ion binding"/>
    <property type="evidence" value="ECO:0007669"/>
    <property type="project" value="UniProtKB-KW"/>
</dbReference>
<organism evidence="4 5">
    <name type="scientific">Septoria linicola</name>
    <dbReference type="NCBI Taxonomy" id="215465"/>
    <lineage>
        <taxon>Eukaryota</taxon>
        <taxon>Fungi</taxon>
        <taxon>Dikarya</taxon>
        <taxon>Ascomycota</taxon>
        <taxon>Pezizomycotina</taxon>
        <taxon>Dothideomycetes</taxon>
        <taxon>Dothideomycetidae</taxon>
        <taxon>Mycosphaerellales</taxon>
        <taxon>Mycosphaerellaceae</taxon>
        <taxon>Septoria</taxon>
    </lineage>
</organism>
<reference evidence="4" key="1">
    <citation type="submission" date="2022-06" db="EMBL/GenBank/DDBJ databases">
        <title>Complete genome sequences of two strains of the flax pathogen Septoria linicola.</title>
        <authorList>
            <person name="Lapalu N."/>
            <person name="Simon A."/>
            <person name="Demenou B."/>
            <person name="Paumier D."/>
            <person name="Guillot M.-P."/>
            <person name="Gout L."/>
            <person name="Valade R."/>
        </authorList>
    </citation>
    <scope>NUCLEOTIDE SEQUENCE</scope>
    <source>
        <strain evidence="4">SE15195</strain>
    </source>
</reference>
<dbReference type="AlphaFoldDB" id="A0A9Q9B7F8"/>
<sequence>MSATQTVLWARVLARLEGANPPSLIVVDPRMSESAKKATVHLAPRVGTNMALLNGIQHILFQEGWIDEAFVSEHCINRDILEQMVAEYTPEKVEAIPNVPVPQLRGRCRRAWGSCLRRNYDGSTISTIITRPKFRCLHTLGAYISLAVCG</sequence>
<evidence type="ECO:0000256" key="1">
    <source>
        <dbReference type="ARBA" id="ARBA00022723"/>
    </source>
</evidence>
<accession>A0A9Q9B7F8</accession>
<dbReference type="InterPro" id="IPR050123">
    <property type="entry name" value="Prok_molybdopt-oxidoreductase"/>
</dbReference>
<keyword evidence="3" id="KW-0411">Iron-sulfur</keyword>
<evidence type="ECO:0000256" key="2">
    <source>
        <dbReference type="ARBA" id="ARBA00023004"/>
    </source>
</evidence>
<proteinExistence type="predicted"/>
<dbReference type="EMBL" id="CP099427">
    <property type="protein sequence ID" value="USW57776.1"/>
    <property type="molecule type" value="Genomic_DNA"/>
</dbReference>
<dbReference type="PANTHER" id="PTHR43105">
    <property type="entry name" value="RESPIRATORY NITRATE REDUCTASE"/>
    <property type="match status" value="1"/>
</dbReference>
<dbReference type="SUPFAM" id="SSF53706">
    <property type="entry name" value="Formate dehydrogenase/DMSO reductase, domains 1-3"/>
    <property type="match status" value="1"/>
</dbReference>
<dbReference type="Gene3D" id="3.40.228.10">
    <property type="entry name" value="Dimethylsulfoxide Reductase, domain 2"/>
    <property type="match status" value="1"/>
</dbReference>